<dbReference type="Proteomes" id="UP000291343">
    <property type="component" value="Unassembled WGS sequence"/>
</dbReference>
<evidence type="ECO:0000313" key="3">
    <source>
        <dbReference type="Proteomes" id="UP000291343"/>
    </source>
</evidence>
<evidence type="ECO:0000313" key="2">
    <source>
        <dbReference type="EMBL" id="RZF48494.1"/>
    </source>
</evidence>
<feature type="signal peptide" evidence="1">
    <location>
        <begin position="1"/>
        <end position="24"/>
    </location>
</feature>
<dbReference type="EMBL" id="QKKF02002184">
    <property type="protein sequence ID" value="RZF48494.1"/>
    <property type="molecule type" value="Genomic_DNA"/>
</dbReference>
<keyword evidence="3" id="KW-1185">Reference proteome</keyword>
<protein>
    <submittedName>
        <fullName evidence="2">Uncharacterized protein</fullName>
    </submittedName>
</protein>
<dbReference type="OrthoDB" id="10518265at2759"/>
<comment type="caution">
    <text evidence="2">The sequence shown here is derived from an EMBL/GenBank/DDBJ whole genome shotgun (WGS) entry which is preliminary data.</text>
</comment>
<gene>
    <name evidence="2" type="ORF">LSTR_LSTR007772</name>
</gene>
<name>A0A482XS31_LAOST</name>
<accession>A0A482XS31</accession>
<dbReference type="InParanoid" id="A0A482XS31"/>
<dbReference type="AlphaFoldDB" id="A0A482XS31"/>
<reference evidence="2 3" key="1">
    <citation type="journal article" date="2017" name="Gigascience">
        <title>Genome sequence of the small brown planthopper, Laodelphax striatellus.</title>
        <authorList>
            <person name="Zhu J."/>
            <person name="Jiang F."/>
            <person name="Wang X."/>
            <person name="Yang P."/>
            <person name="Bao Y."/>
            <person name="Zhao W."/>
            <person name="Wang W."/>
            <person name="Lu H."/>
            <person name="Wang Q."/>
            <person name="Cui N."/>
            <person name="Li J."/>
            <person name="Chen X."/>
            <person name="Luo L."/>
            <person name="Yu J."/>
            <person name="Kang L."/>
            <person name="Cui F."/>
        </authorList>
    </citation>
    <scope>NUCLEOTIDE SEQUENCE [LARGE SCALE GENOMIC DNA]</scope>
    <source>
        <strain evidence="2">Lst14</strain>
    </source>
</reference>
<evidence type="ECO:0000256" key="1">
    <source>
        <dbReference type="SAM" id="SignalP"/>
    </source>
</evidence>
<proteinExistence type="predicted"/>
<keyword evidence="1" id="KW-0732">Signal</keyword>
<organism evidence="2 3">
    <name type="scientific">Laodelphax striatellus</name>
    <name type="common">Small brown planthopper</name>
    <name type="synonym">Delphax striatella</name>
    <dbReference type="NCBI Taxonomy" id="195883"/>
    <lineage>
        <taxon>Eukaryota</taxon>
        <taxon>Metazoa</taxon>
        <taxon>Ecdysozoa</taxon>
        <taxon>Arthropoda</taxon>
        <taxon>Hexapoda</taxon>
        <taxon>Insecta</taxon>
        <taxon>Pterygota</taxon>
        <taxon>Neoptera</taxon>
        <taxon>Paraneoptera</taxon>
        <taxon>Hemiptera</taxon>
        <taxon>Auchenorrhyncha</taxon>
        <taxon>Fulgoroidea</taxon>
        <taxon>Delphacidae</taxon>
        <taxon>Criomorphinae</taxon>
        <taxon>Laodelphax</taxon>
    </lineage>
</organism>
<sequence>MDSYFGVIFFLTILGYLGLQQTNACSILPGGFPMCFEEYYGKEVREIDFKREHKIHEFHVNPIDDDNVRLGQQWEESIGHSRDEVECKKYLSENAYKPEYETKMYDYRIHNKKTLDDTPIGIAPVTSLFVITKKEVWHCQSDYDQYLQFTRVLTEMASKEVLGKIFYYDGIEIIDVPIPSQKNEKLNSALVREIKYLHPENNQVLKYEGELVFKKPRDNDDSGIFRLVGSVRSPSLEIDDFQRDVVYNYKVPWSYGINSEHPEDGHIYTDDQKPYGDIGQHDDKAICELTMPSRIYTEKSLPYWNYWDNSDGYYTPNLIKQKEFTEHFIVTKHELWKCTIENKETFFRQELEYIGRKPMNTIEYFDGNYVWEYNINEKSKSVAIRSVHYFKEDDLTINYRYYGMVKLINPNRRQQGLMEFLKDKFHSYRGE</sequence>
<feature type="chain" id="PRO_5019812749" evidence="1">
    <location>
        <begin position="25"/>
        <end position="431"/>
    </location>
</feature>